<evidence type="ECO:0000256" key="2">
    <source>
        <dbReference type="ARBA" id="ARBA00022737"/>
    </source>
</evidence>
<dbReference type="HOGENOM" id="CLU_004253_14_0_1"/>
<dbReference type="Gene3D" id="3.30.710.10">
    <property type="entry name" value="Potassium Channel Kv1.1, Chain A"/>
    <property type="match status" value="1"/>
</dbReference>
<accession>R7VH69</accession>
<dbReference type="AlphaFoldDB" id="R7VH69"/>
<evidence type="ECO:0000313" key="6">
    <source>
        <dbReference type="Proteomes" id="UP000014760"/>
    </source>
</evidence>
<evidence type="ECO:0000256" key="1">
    <source>
        <dbReference type="ARBA" id="ARBA00022441"/>
    </source>
</evidence>
<dbReference type="Proteomes" id="UP000014760">
    <property type="component" value="Unassembled WGS sequence"/>
</dbReference>
<dbReference type="EMBL" id="AMQN01003923">
    <property type="status" value="NOT_ANNOTATED_CDS"/>
    <property type="molecule type" value="Genomic_DNA"/>
</dbReference>
<dbReference type="EnsemblMetazoa" id="CapteT34910">
    <property type="protein sequence ID" value="CapteP34910"/>
    <property type="gene ID" value="CapteG34910"/>
</dbReference>
<dbReference type="InterPro" id="IPR011705">
    <property type="entry name" value="BACK"/>
</dbReference>
<dbReference type="Pfam" id="PF24681">
    <property type="entry name" value="Kelch_KLHDC2_KLHL20_DRC7"/>
    <property type="match status" value="1"/>
</dbReference>
<keyword evidence="2" id="KW-0677">Repeat</keyword>
<dbReference type="PANTHER" id="PTHR24412">
    <property type="entry name" value="KELCH PROTEIN"/>
    <property type="match status" value="1"/>
</dbReference>
<dbReference type="SUPFAM" id="SSF117281">
    <property type="entry name" value="Kelch motif"/>
    <property type="match status" value="1"/>
</dbReference>
<evidence type="ECO:0000313" key="5">
    <source>
        <dbReference type="EnsemblMetazoa" id="CapteP34910"/>
    </source>
</evidence>
<dbReference type="InterPro" id="IPR006652">
    <property type="entry name" value="Kelch_1"/>
</dbReference>
<reference evidence="5" key="3">
    <citation type="submission" date="2015-06" db="UniProtKB">
        <authorList>
            <consortium name="EnsemblMetazoa"/>
        </authorList>
    </citation>
    <scope>IDENTIFICATION</scope>
</reference>
<feature type="domain" description="BTB" evidence="3">
    <location>
        <begin position="8"/>
        <end position="75"/>
    </location>
</feature>
<dbReference type="Gene3D" id="2.120.10.80">
    <property type="entry name" value="Kelch-type beta propeller"/>
    <property type="match status" value="1"/>
</dbReference>
<feature type="non-terminal residue" evidence="4">
    <location>
        <position position="355"/>
    </location>
</feature>
<dbReference type="PROSITE" id="PS50097">
    <property type="entry name" value="BTB"/>
    <property type="match status" value="1"/>
</dbReference>
<name>R7VH69_CAPTE</name>
<gene>
    <name evidence="4" type="ORF">CAPTEDRAFT_34910</name>
</gene>
<reference evidence="4 6" key="2">
    <citation type="journal article" date="2013" name="Nature">
        <title>Insights into bilaterian evolution from three spiralian genomes.</title>
        <authorList>
            <person name="Simakov O."/>
            <person name="Marletaz F."/>
            <person name="Cho S.J."/>
            <person name="Edsinger-Gonzales E."/>
            <person name="Havlak P."/>
            <person name="Hellsten U."/>
            <person name="Kuo D.H."/>
            <person name="Larsson T."/>
            <person name="Lv J."/>
            <person name="Arendt D."/>
            <person name="Savage R."/>
            <person name="Osoegawa K."/>
            <person name="de Jong P."/>
            <person name="Grimwood J."/>
            <person name="Chapman J.A."/>
            <person name="Shapiro H."/>
            <person name="Aerts A."/>
            <person name="Otillar R.P."/>
            <person name="Terry A.Y."/>
            <person name="Boore J.L."/>
            <person name="Grigoriev I.V."/>
            <person name="Lindberg D.R."/>
            <person name="Seaver E.C."/>
            <person name="Weisblat D.A."/>
            <person name="Putnam N.H."/>
            <person name="Rokhsar D.S."/>
        </authorList>
    </citation>
    <scope>NUCLEOTIDE SEQUENCE</scope>
    <source>
        <strain evidence="4 6">I ESC-2004</strain>
    </source>
</reference>
<dbReference type="InterPro" id="IPR000210">
    <property type="entry name" value="BTB/POZ_dom"/>
</dbReference>
<dbReference type="SUPFAM" id="SSF54695">
    <property type="entry name" value="POZ domain"/>
    <property type="match status" value="1"/>
</dbReference>
<evidence type="ECO:0000259" key="3">
    <source>
        <dbReference type="PROSITE" id="PS50097"/>
    </source>
</evidence>
<dbReference type="SMART" id="SM00612">
    <property type="entry name" value="Kelch"/>
    <property type="match status" value="2"/>
</dbReference>
<dbReference type="SMART" id="SM00225">
    <property type="entry name" value="BTB"/>
    <property type="match status" value="1"/>
</dbReference>
<dbReference type="PANTHER" id="PTHR24412:SF489">
    <property type="entry name" value="RING FINGER DOMAIN AND KELCH REPEAT-CONTAINING PROTEIN DDB_G0271372"/>
    <property type="match status" value="1"/>
</dbReference>
<dbReference type="SMART" id="SM00875">
    <property type="entry name" value="BACK"/>
    <property type="match status" value="1"/>
</dbReference>
<dbReference type="EMBL" id="KB292234">
    <property type="protein sequence ID" value="ELU17922.1"/>
    <property type="molecule type" value="Genomic_DNA"/>
</dbReference>
<dbReference type="STRING" id="283909.R7VH69"/>
<proteinExistence type="predicted"/>
<keyword evidence="1" id="KW-0880">Kelch repeat</keyword>
<protein>
    <recommendedName>
        <fullName evidence="3">BTB domain-containing protein</fullName>
    </recommendedName>
</protein>
<dbReference type="InterPro" id="IPR011333">
    <property type="entry name" value="SKP1/BTB/POZ_sf"/>
</dbReference>
<dbReference type="InterPro" id="IPR015915">
    <property type="entry name" value="Kelch-typ_b-propeller"/>
</dbReference>
<dbReference type="OMA" id="NTRHRIH"/>
<keyword evidence="6" id="KW-1185">Reference proteome</keyword>
<dbReference type="Gene3D" id="1.25.40.420">
    <property type="match status" value="1"/>
</dbReference>
<dbReference type="Pfam" id="PF00651">
    <property type="entry name" value="BTB"/>
    <property type="match status" value="1"/>
</dbReference>
<organism evidence="4">
    <name type="scientific">Capitella teleta</name>
    <name type="common">Polychaete worm</name>
    <dbReference type="NCBI Taxonomy" id="283909"/>
    <lineage>
        <taxon>Eukaryota</taxon>
        <taxon>Metazoa</taxon>
        <taxon>Spiralia</taxon>
        <taxon>Lophotrochozoa</taxon>
        <taxon>Annelida</taxon>
        <taxon>Polychaeta</taxon>
        <taxon>Sedentaria</taxon>
        <taxon>Scolecida</taxon>
        <taxon>Capitellidae</taxon>
        <taxon>Capitella</taxon>
    </lineage>
</organism>
<sequence length="355" mass="40147">MKEAEELVDITLVFGERRVLCHRVILAGTCDQFHRMFLANMVESASDEVTMEGISASIGVLLVEYLYGGDVEITSQNAQDLLEASEMLMLGTLKQNVEEFLCGQTDSANCISLLNLAQMYDLHSLLEDAREYLHNHVKEVLHSEEINLLREGDLVKVLTANDSPEDNFRLMQKWVKSDESRTGDFVKFIHHVQLSQCYKEFLHNTVMVEELMFNKQCMELLRQAIDTHPPEQQSLAKPPNQNMQYSACAYPGGFIMSGGWSHNSVPQPDCCSFNVQNDQWVILPPMSTAREWHSSIYHKDHLYVVGGRGDTNKYLDTVESLDIKSLQWSHLPCLPQKCEGGAAVSFDDHVYVVGG</sequence>
<dbReference type="Pfam" id="PF07707">
    <property type="entry name" value="BACK"/>
    <property type="match status" value="1"/>
</dbReference>
<evidence type="ECO:0000313" key="4">
    <source>
        <dbReference type="EMBL" id="ELU17922.1"/>
    </source>
</evidence>
<dbReference type="OrthoDB" id="9978265at2759"/>
<reference evidence="6" key="1">
    <citation type="submission" date="2012-12" db="EMBL/GenBank/DDBJ databases">
        <authorList>
            <person name="Hellsten U."/>
            <person name="Grimwood J."/>
            <person name="Chapman J.A."/>
            <person name="Shapiro H."/>
            <person name="Aerts A."/>
            <person name="Otillar R.P."/>
            <person name="Terry A.Y."/>
            <person name="Boore J.L."/>
            <person name="Simakov O."/>
            <person name="Marletaz F."/>
            <person name="Cho S.-J."/>
            <person name="Edsinger-Gonzales E."/>
            <person name="Havlak P."/>
            <person name="Kuo D.-H."/>
            <person name="Larsson T."/>
            <person name="Lv J."/>
            <person name="Arendt D."/>
            <person name="Savage R."/>
            <person name="Osoegawa K."/>
            <person name="de Jong P."/>
            <person name="Lindberg D.R."/>
            <person name="Seaver E.C."/>
            <person name="Weisblat D.A."/>
            <person name="Putnam N.H."/>
            <person name="Grigoriev I.V."/>
            <person name="Rokhsar D.S."/>
        </authorList>
    </citation>
    <scope>NUCLEOTIDE SEQUENCE</scope>
    <source>
        <strain evidence="6">I ESC-2004</strain>
    </source>
</reference>